<dbReference type="EMBL" id="JAFEUP010000004">
    <property type="protein sequence ID" value="MBM7061878.1"/>
    <property type="molecule type" value="Genomic_DNA"/>
</dbReference>
<evidence type="ECO:0000256" key="1">
    <source>
        <dbReference type="ARBA" id="ARBA00001974"/>
    </source>
</evidence>
<feature type="domain" description="Glucose-methanol-choline oxidoreductase N-terminal" evidence="8">
    <location>
        <begin position="270"/>
        <end position="284"/>
    </location>
</feature>
<name>A0ABS2IJ52_9GAMM</name>
<keyword evidence="10" id="KW-1185">Reference proteome</keyword>
<evidence type="ECO:0000313" key="9">
    <source>
        <dbReference type="EMBL" id="MBM7061878.1"/>
    </source>
</evidence>
<keyword evidence="4 6" id="KW-0274">FAD</keyword>
<dbReference type="PROSITE" id="PS00623">
    <property type="entry name" value="GMC_OXRED_1"/>
    <property type="match status" value="1"/>
</dbReference>
<comment type="caution">
    <text evidence="9">The sequence shown here is derived from an EMBL/GenBank/DDBJ whole genome shotgun (WGS) entry which is preliminary data.</text>
</comment>
<dbReference type="PIRSF" id="PIRSF000137">
    <property type="entry name" value="Alcohol_oxidase"/>
    <property type="match status" value="1"/>
</dbReference>
<evidence type="ECO:0000259" key="8">
    <source>
        <dbReference type="PROSITE" id="PS00624"/>
    </source>
</evidence>
<evidence type="ECO:0000259" key="7">
    <source>
        <dbReference type="PROSITE" id="PS00623"/>
    </source>
</evidence>
<organism evidence="9 10">
    <name type="scientific">Zestomonas insulae</name>
    <dbReference type="NCBI Taxonomy" id="2809017"/>
    <lineage>
        <taxon>Bacteria</taxon>
        <taxon>Pseudomonadati</taxon>
        <taxon>Pseudomonadota</taxon>
        <taxon>Gammaproteobacteria</taxon>
        <taxon>Pseudomonadales</taxon>
        <taxon>Pseudomonadaceae</taxon>
        <taxon>Zestomonas</taxon>
    </lineage>
</organism>
<dbReference type="InterPro" id="IPR000172">
    <property type="entry name" value="GMC_OxRdtase_N"/>
</dbReference>
<sequence>MDQTFDFIVVGAGSAGSAGCAVAARLAEAGGATVALLETGGQDHSPLVTTPVGIALVIPRKGEFNYAYESQPQPSIAGRASYLPRGRGLGGSSSINGMLYLRGTPSDYDGWAQQGCDGWSWQDVLPYFKRAENNERVAGRDDDALHGGSGPLHVTDPRSPCSYARHFIEAAASAGYPYNHDFNGPRQEGVGYFQVTQRNGERWNAARAYLHQGDRNDSAFNGGRRNLQVLTGTRALRVVFEGKRAVGVLVELDGAEVLLRARREVILSAGALVSPQLLLVSGVGPAAELQAHGIEVVQDSPQVGKNLQEHPDLILHKRKFSTDLFGVTLRGLLSYAWQLLKYRRERGGLFTRTFTEAGAFLKTDPSLAEPDVQLHFVMSSGDNHGRTFHYGSGYSVHVCVLRPHSRGEVRLRSRDMRDDPLIELNLLKDERDMATMLRGAKLVHRILEQPALTRFGGKPLFHGHLAFDGRDDEAVKQMIRQHADNVYHPVGTCRMGSDSESVVDVRLRVRGVEGLRVVDASIMPAQVGGNTNAPVIMIGEKAADLILADWRVQAVAEPQAEAALS</sequence>
<evidence type="ECO:0000256" key="3">
    <source>
        <dbReference type="ARBA" id="ARBA00022630"/>
    </source>
</evidence>
<evidence type="ECO:0000256" key="2">
    <source>
        <dbReference type="ARBA" id="ARBA00010790"/>
    </source>
</evidence>
<dbReference type="Pfam" id="PF00732">
    <property type="entry name" value="GMC_oxred_N"/>
    <property type="match status" value="1"/>
</dbReference>
<dbReference type="SUPFAM" id="SSF54373">
    <property type="entry name" value="FAD-linked reductases, C-terminal domain"/>
    <property type="match status" value="1"/>
</dbReference>
<evidence type="ECO:0000256" key="6">
    <source>
        <dbReference type="RuleBase" id="RU003968"/>
    </source>
</evidence>
<dbReference type="Gene3D" id="3.30.560.10">
    <property type="entry name" value="Glucose Oxidase, domain 3"/>
    <property type="match status" value="1"/>
</dbReference>
<gene>
    <name evidence="9" type="ORF">JQX08_14300</name>
</gene>
<dbReference type="Gene3D" id="3.50.50.60">
    <property type="entry name" value="FAD/NAD(P)-binding domain"/>
    <property type="match status" value="1"/>
</dbReference>
<keyword evidence="5" id="KW-0560">Oxidoreductase</keyword>
<dbReference type="InterPro" id="IPR012132">
    <property type="entry name" value="GMC_OxRdtase"/>
</dbReference>
<dbReference type="PANTHER" id="PTHR11552">
    <property type="entry name" value="GLUCOSE-METHANOL-CHOLINE GMC OXIDOREDUCTASE"/>
    <property type="match status" value="1"/>
</dbReference>
<dbReference type="Proteomes" id="UP000717995">
    <property type="component" value="Unassembled WGS sequence"/>
</dbReference>
<accession>A0ABS2IJ52</accession>
<feature type="domain" description="Glucose-methanol-choline oxidoreductase N-terminal" evidence="7">
    <location>
        <begin position="86"/>
        <end position="109"/>
    </location>
</feature>
<dbReference type="RefSeq" id="WP_205349070.1">
    <property type="nucleotide sequence ID" value="NZ_JAFEUP010000004.1"/>
</dbReference>
<protein>
    <submittedName>
        <fullName evidence="9">GMC family oxidoreductase N-terminal domain-containing protein</fullName>
    </submittedName>
</protein>
<dbReference type="PANTHER" id="PTHR11552:SF147">
    <property type="entry name" value="CHOLINE DEHYDROGENASE, MITOCHONDRIAL"/>
    <property type="match status" value="1"/>
</dbReference>
<dbReference type="InterPro" id="IPR007867">
    <property type="entry name" value="GMC_OxRtase_C"/>
</dbReference>
<keyword evidence="3 6" id="KW-0285">Flavoprotein</keyword>
<reference evidence="9 10" key="1">
    <citation type="submission" date="2021-02" db="EMBL/GenBank/DDBJ databases">
        <authorList>
            <person name="Lee D.-H."/>
        </authorList>
    </citation>
    <scope>NUCLEOTIDE SEQUENCE [LARGE SCALE GENOMIC DNA]</scope>
    <source>
        <strain evidence="9 10">UL073</strain>
    </source>
</reference>
<evidence type="ECO:0000256" key="4">
    <source>
        <dbReference type="ARBA" id="ARBA00022827"/>
    </source>
</evidence>
<dbReference type="SUPFAM" id="SSF51905">
    <property type="entry name" value="FAD/NAD(P)-binding domain"/>
    <property type="match status" value="1"/>
</dbReference>
<dbReference type="InterPro" id="IPR036188">
    <property type="entry name" value="FAD/NAD-bd_sf"/>
</dbReference>
<comment type="cofactor">
    <cofactor evidence="1">
        <name>FAD</name>
        <dbReference type="ChEBI" id="CHEBI:57692"/>
    </cofactor>
</comment>
<evidence type="ECO:0000256" key="5">
    <source>
        <dbReference type="ARBA" id="ARBA00023002"/>
    </source>
</evidence>
<comment type="similarity">
    <text evidence="2 6">Belongs to the GMC oxidoreductase family.</text>
</comment>
<evidence type="ECO:0000313" key="10">
    <source>
        <dbReference type="Proteomes" id="UP000717995"/>
    </source>
</evidence>
<proteinExistence type="inferred from homology"/>
<dbReference type="PROSITE" id="PS00624">
    <property type="entry name" value="GMC_OXRED_2"/>
    <property type="match status" value="1"/>
</dbReference>
<dbReference type="Pfam" id="PF05199">
    <property type="entry name" value="GMC_oxred_C"/>
    <property type="match status" value="1"/>
</dbReference>